<dbReference type="InterPro" id="IPR036922">
    <property type="entry name" value="Rieske_2Fe-2S_sf"/>
</dbReference>
<dbReference type="PANTHER" id="PTHR40261">
    <property type="match status" value="1"/>
</dbReference>
<dbReference type="Gene3D" id="2.102.10.10">
    <property type="entry name" value="Rieske [2Fe-2S] iron-sulphur domain"/>
    <property type="match status" value="1"/>
</dbReference>
<evidence type="ECO:0000259" key="5">
    <source>
        <dbReference type="PROSITE" id="PS51296"/>
    </source>
</evidence>
<sequence>MSELIKISEVGSLNAPQCLTLDIPIQNVVRNSPLEVLLVCYGDNQLAAYLNQCPHTGVNLNWQPDQCFDFELRYLACSLHGALFQPADGVCIYGPCRGQSLQSVPLIIKADGIFIDIEAKWAVNKFGKDK</sequence>
<feature type="domain" description="Rieske" evidence="5">
    <location>
        <begin position="15"/>
        <end position="115"/>
    </location>
</feature>
<dbReference type="Pfam" id="PF00355">
    <property type="entry name" value="Rieske"/>
    <property type="match status" value="1"/>
</dbReference>
<organism evidence="6">
    <name type="scientific">hydrothermal vent metagenome</name>
    <dbReference type="NCBI Taxonomy" id="652676"/>
    <lineage>
        <taxon>unclassified sequences</taxon>
        <taxon>metagenomes</taxon>
        <taxon>ecological metagenomes</taxon>
    </lineage>
</organism>
<accession>A0A3B1ACD7</accession>
<proteinExistence type="predicted"/>
<reference evidence="6" key="1">
    <citation type="submission" date="2018-06" db="EMBL/GenBank/DDBJ databases">
        <authorList>
            <person name="Zhirakovskaya E."/>
        </authorList>
    </citation>
    <scope>NUCLEOTIDE SEQUENCE</scope>
</reference>
<dbReference type="GO" id="GO:0051537">
    <property type="term" value="F:2 iron, 2 sulfur cluster binding"/>
    <property type="evidence" value="ECO:0007669"/>
    <property type="project" value="UniProtKB-KW"/>
</dbReference>
<evidence type="ECO:0000256" key="2">
    <source>
        <dbReference type="ARBA" id="ARBA00022723"/>
    </source>
</evidence>
<dbReference type="CDD" id="cd03467">
    <property type="entry name" value="Rieske"/>
    <property type="match status" value="1"/>
</dbReference>
<dbReference type="PANTHER" id="PTHR40261:SF1">
    <property type="entry name" value="RIESKE DOMAIN-CONTAINING PROTEIN"/>
    <property type="match status" value="1"/>
</dbReference>
<dbReference type="GO" id="GO:0046872">
    <property type="term" value="F:metal ion binding"/>
    <property type="evidence" value="ECO:0007669"/>
    <property type="project" value="UniProtKB-KW"/>
</dbReference>
<protein>
    <recommendedName>
        <fullName evidence="5">Rieske domain-containing protein</fullName>
    </recommendedName>
</protein>
<evidence type="ECO:0000256" key="4">
    <source>
        <dbReference type="ARBA" id="ARBA00023014"/>
    </source>
</evidence>
<name>A0A3B1ACD7_9ZZZZ</name>
<evidence type="ECO:0000256" key="3">
    <source>
        <dbReference type="ARBA" id="ARBA00023004"/>
    </source>
</evidence>
<dbReference type="EMBL" id="UOFT01000061">
    <property type="protein sequence ID" value="VAW97713.1"/>
    <property type="molecule type" value="Genomic_DNA"/>
</dbReference>
<keyword evidence="4" id="KW-0411">Iron-sulfur</keyword>
<evidence type="ECO:0000313" key="6">
    <source>
        <dbReference type="EMBL" id="VAW97713.1"/>
    </source>
</evidence>
<gene>
    <name evidence="6" type="ORF">MNBD_GAMMA23-606</name>
</gene>
<dbReference type="AlphaFoldDB" id="A0A3B1ACD7"/>
<dbReference type="PROSITE" id="PS51296">
    <property type="entry name" value="RIESKE"/>
    <property type="match status" value="1"/>
</dbReference>
<dbReference type="InterPro" id="IPR017941">
    <property type="entry name" value="Rieske_2Fe-2S"/>
</dbReference>
<dbReference type="SUPFAM" id="SSF50022">
    <property type="entry name" value="ISP domain"/>
    <property type="match status" value="1"/>
</dbReference>
<keyword evidence="2" id="KW-0479">Metal-binding</keyword>
<evidence type="ECO:0000256" key="1">
    <source>
        <dbReference type="ARBA" id="ARBA00022714"/>
    </source>
</evidence>
<keyword evidence="3" id="KW-0408">Iron</keyword>
<keyword evidence="1" id="KW-0001">2Fe-2S</keyword>